<dbReference type="InterPro" id="IPR048268">
    <property type="entry name" value="Arginosuc_syn_C"/>
</dbReference>
<name>Q4TDY0_TETNG</name>
<comment type="caution">
    <text evidence="9">The sequence shown here is derived from an EMBL/GenBank/DDBJ whole genome shotgun (WGS) entry which is preliminary data.</text>
</comment>
<dbReference type="GO" id="GO:0006526">
    <property type="term" value="P:L-arginine biosynthetic process"/>
    <property type="evidence" value="ECO:0007669"/>
    <property type="project" value="UniProtKB-UniPathway"/>
</dbReference>
<reference evidence="9" key="2">
    <citation type="submission" date="2004-02" db="EMBL/GenBank/DDBJ databases">
        <authorList>
            <consortium name="Genoscope"/>
            <consortium name="Whitehead Institute Centre for Genome Research"/>
        </authorList>
    </citation>
    <scope>NUCLEOTIDE SEQUENCE</scope>
</reference>
<keyword evidence="6" id="KW-0547">Nucleotide-binding</keyword>
<dbReference type="PANTHER" id="PTHR11587:SF2">
    <property type="entry name" value="ARGININOSUCCINATE SYNTHASE"/>
    <property type="match status" value="1"/>
</dbReference>
<dbReference type="GO" id="GO:0000050">
    <property type="term" value="P:urea cycle"/>
    <property type="evidence" value="ECO:0007669"/>
    <property type="project" value="TreeGrafter"/>
</dbReference>
<organism evidence="9">
    <name type="scientific">Tetraodon nigroviridis</name>
    <name type="common">Spotted green pufferfish</name>
    <name type="synonym">Chelonodon nigroviridis</name>
    <dbReference type="NCBI Taxonomy" id="99883"/>
    <lineage>
        <taxon>Eukaryota</taxon>
        <taxon>Metazoa</taxon>
        <taxon>Chordata</taxon>
        <taxon>Craniata</taxon>
        <taxon>Vertebrata</taxon>
        <taxon>Euteleostomi</taxon>
        <taxon>Actinopterygii</taxon>
        <taxon>Neopterygii</taxon>
        <taxon>Teleostei</taxon>
        <taxon>Neoteleostei</taxon>
        <taxon>Acanthomorphata</taxon>
        <taxon>Eupercaria</taxon>
        <taxon>Tetraodontiformes</taxon>
        <taxon>Tetradontoidea</taxon>
        <taxon>Tetraodontidae</taxon>
        <taxon>Tetraodon</taxon>
    </lineage>
</organism>
<dbReference type="OrthoDB" id="1688907at2759"/>
<evidence type="ECO:0000256" key="5">
    <source>
        <dbReference type="ARBA" id="ARBA00022605"/>
    </source>
</evidence>
<reference evidence="9" key="1">
    <citation type="journal article" date="2004" name="Nature">
        <title>Genome duplication in the teleost fish Tetraodon nigroviridis reveals the early vertebrate proto-karyotype.</title>
        <authorList>
            <person name="Jaillon O."/>
            <person name="Aury J.-M."/>
            <person name="Brunet F."/>
            <person name="Petit J.-L."/>
            <person name="Stange-Thomann N."/>
            <person name="Mauceli E."/>
            <person name="Bouneau L."/>
            <person name="Fischer C."/>
            <person name="Ozouf-Costaz C."/>
            <person name="Bernot A."/>
            <person name="Nicaud S."/>
            <person name="Jaffe D."/>
            <person name="Fisher S."/>
            <person name="Lutfalla G."/>
            <person name="Dossat C."/>
            <person name="Segurens B."/>
            <person name="Dasilva C."/>
            <person name="Salanoubat M."/>
            <person name="Levy M."/>
            <person name="Boudet N."/>
            <person name="Castellano S."/>
            <person name="Anthouard V."/>
            <person name="Jubin C."/>
            <person name="Castelli V."/>
            <person name="Katinka M."/>
            <person name="Vacherie B."/>
            <person name="Biemont C."/>
            <person name="Skalli Z."/>
            <person name="Cattolico L."/>
            <person name="Poulain J."/>
            <person name="De Berardinis V."/>
            <person name="Cruaud C."/>
            <person name="Duprat S."/>
            <person name="Brottier P."/>
            <person name="Coutanceau J.-P."/>
            <person name="Gouzy J."/>
            <person name="Parra G."/>
            <person name="Lardier G."/>
            <person name="Chapple C."/>
            <person name="McKernan K.J."/>
            <person name="McEwan P."/>
            <person name="Bosak S."/>
            <person name="Kellis M."/>
            <person name="Volff J.-N."/>
            <person name="Guigo R."/>
            <person name="Zody M.C."/>
            <person name="Mesirov J."/>
            <person name="Lindblad-Toh K."/>
            <person name="Birren B."/>
            <person name="Nusbaum C."/>
            <person name="Kahn D."/>
            <person name="Robinson-Rechavi M."/>
            <person name="Laudet V."/>
            <person name="Schachter V."/>
            <person name="Quetier F."/>
            <person name="Saurin W."/>
            <person name="Scarpelli C."/>
            <person name="Wincker P."/>
            <person name="Lander E.S."/>
            <person name="Weissenbach J."/>
            <person name="Roest Crollius H."/>
        </authorList>
    </citation>
    <scope>NUCLEOTIDE SEQUENCE [LARGE SCALE GENOMIC DNA]</scope>
</reference>
<dbReference type="PANTHER" id="PTHR11587">
    <property type="entry name" value="ARGININOSUCCINATE SYNTHASE"/>
    <property type="match status" value="1"/>
</dbReference>
<dbReference type="SUPFAM" id="SSF69864">
    <property type="entry name" value="Argininosuccinate synthetase, C-terminal domain"/>
    <property type="match status" value="1"/>
</dbReference>
<keyword evidence="4" id="KW-0436">Ligase</keyword>
<dbReference type="GO" id="GO:0004055">
    <property type="term" value="F:argininosuccinate synthase activity"/>
    <property type="evidence" value="ECO:0007669"/>
    <property type="project" value="UniProtKB-EC"/>
</dbReference>
<dbReference type="Pfam" id="PF20979">
    <property type="entry name" value="Arginosuc_syn_C"/>
    <property type="match status" value="1"/>
</dbReference>
<dbReference type="GO" id="GO:0000053">
    <property type="term" value="P:argininosuccinate metabolic process"/>
    <property type="evidence" value="ECO:0007669"/>
    <property type="project" value="TreeGrafter"/>
</dbReference>
<dbReference type="GO" id="GO:0005524">
    <property type="term" value="F:ATP binding"/>
    <property type="evidence" value="ECO:0007669"/>
    <property type="project" value="UniProtKB-KW"/>
</dbReference>
<dbReference type="KEGG" id="tng:GSTEN00002564G001"/>
<keyword evidence="5" id="KW-0028">Amino-acid biosynthesis</keyword>
<evidence type="ECO:0000256" key="1">
    <source>
        <dbReference type="ARBA" id="ARBA00004967"/>
    </source>
</evidence>
<proteinExistence type="predicted"/>
<feature type="non-terminal residue" evidence="9">
    <location>
        <position position="51"/>
    </location>
</feature>
<dbReference type="Gene3D" id="3.90.1260.10">
    <property type="entry name" value="Argininosuccinate synthetase, chain A, domain 2"/>
    <property type="match status" value="1"/>
</dbReference>
<evidence type="ECO:0000256" key="7">
    <source>
        <dbReference type="ARBA" id="ARBA00022840"/>
    </source>
</evidence>
<evidence type="ECO:0000259" key="8">
    <source>
        <dbReference type="Pfam" id="PF20979"/>
    </source>
</evidence>
<feature type="non-terminal residue" evidence="9">
    <location>
        <position position="1"/>
    </location>
</feature>
<dbReference type="EC" id="6.3.4.5" evidence="2"/>
<dbReference type="EMBL" id="CAAE01005955">
    <property type="protein sequence ID" value="CAF88902.1"/>
    <property type="molecule type" value="Genomic_DNA"/>
</dbReference>
<dbReference type="HOGENOM" id="CLU_032784_4_2_1"/>
<evidence type="ECO:0000313" key="9">
    <source>
        <dbReference type="EMBL" id="CAF88902.1"/>
    </source>
</evidence>
<evidence type="ECO:0000256" key="3">
    <source>
        <dbReference type="ARBA" id="ARBA00022571"/>
    </source>
</evidence>
<keyword evidence="7" id="KW-0067">ATP-binding</keyword>
<feature type="domain" description="Arginosuccinate synthase C-terminal" evidence="8">
    <location>
        <begin position="1"/>
        <end position="51"/>
    </location>
</feature>
<evidence type="ECO:0000256" key="6">
    <source>
        <dbReference type="ARBA" id="ARBA00022741"/>
    </source>
</evidence>
<gene>
    <name evidence="9" type="ORF">GSTENG00002564001</name>
</gene>
<protein>
    <recommendedName>
        <fullName evidence="2">argininosuccinate synthase</fullName>
        <ecNumber evidence="2">6.3.4.5</ecNumber>
    </recommendedName>
</protein>
<dbReference type="UniPathway" id="UPA00068">
    <property type="reaction ID" value="UER00113"/>
</dbReference>
<sequence>GVPIKVTNVTQGVSKSSPLEIFSYLNDVGGNHGVGRIDIVENRFIGMKSRG</sequence>
<accession>Q4TDY0</accession>
<evidence type="ECO:0000256" key="2">
    <source>
        <dbReference type="ARBA" id="ARBA00012286"/>
    </source>
</evidence>
<dbReference type="AlphaFoldDB" id="Q4TDY0"/>
<dbReference type="GO" id="GO:0005737">
    <property type="term" value="C:cytoplasm"/>
    <property type="evidence" value="ECO:0007669"/>
    <property type="project" value="TreeGrafter"/>
</dbReference>
<dbReference type="InterPro" id="IPR001518">
    <property type="entry name" value="Arginosuc_synth"/>
</dbReference>
<evidence type="ECO:0000256" key="4">
    <source>
        <dbReference type="ARBA" id="ARBA00022598"/>
    </source>
</evidence>
<dbReference type="InterPro" id="IPR024074">
    <property type="entry name" value="AS_cat/multimer_dom_body"/>
</dbReference>
<comment type="pathway">
    <text evidence="1">Amino-acid biosynthesis; L-arginine biosynthesis; L-arginine from L-ornithine and carbamoyl phosphate: step 2/3.</text>
</comment>
<keyword evidence="3" id="KW-0055">Arginine biosynthesis</keyword>